<comment type="subcellular location">
    <subcellularLocation>
        <location evidence="1">Nucleus</location>
        <location evidence="1">Nuclear pore complex</location>
    </subcellularLocation>
</comment>
<dbReference type="CTD" id="2733"/>
<accession>A0A6J1MKC7</accession>
<feature type="region of interest" description="Disordered" evidence="14">
    <location>
        <begin position="53"/>
        <end position="73"/>
    </location>
</feature>
<keyword evidence="13" id="KW-0175">Coiled coil</keyword>
<dbReference type="InterPro" id="IPR012476">
    <property type="entry name" value="GLE1"/>
</dbReference>
<comment type="similarity">
    <text evidence="2">Belongs to the GLE1 family.</text>
</comment>
<dbReference type="Pfam" id="PF07817">
    <property type="entry name" value="GLE1"/>
    <property type="match status" value="1"/>
</dbReference>
<keyword evidence="3" id="KW-0813">Transport</keyword>
<proteinExistence type="inferred from homology"/>
<dbReference type="AlphaFoldDB" id="A0A6J1MKC7"/>
<evidence type="ECO:0000256" key="2">
    <source>
        <dbReference type="ARBA" id="ARBA00011056"/>
    </source>
</evidence>
<evidence type="ECO:0000256" key="8">
    <source>
        <dbReference type="ARBA" id="ARBA00023242"/>
    </source>
</evidence>
<sequence length="638" mass="73422">MVIMEDITYSRSGTKHFDISISDTLADFERLRISALTNAAEISPLVKEVTIGPRSPVKKQKSKSNPNTPVRNEEETVDLIDNKISDDLRHTLILKDYESRLQEITEECFKNLVDKMVASYAYWKKQSDECKQQSLDLRARKLQIAKQLQENDNATVLEKTKLYEQKYQVNHDTIENMNKILEEQNISTTRFASIMDSQTKICICHNEINNLVQSEPLINEILDKYVTDINTIMSNINLIMDCCKTGSITDNLVRQAELLSIKMEHIKSRITEDLNDTKHQEILRMQREVEDAKQRELKAKQVQEETAAEHLRTQQALAEQAKKAQSMFYSAKNYAYYKQLQNFLDSYERSYIDLMENINLKKFRFDCQKAVNTPVNAISSVSGAHMKDKYDKLAKLLRGEQVKVLDTYVTATQHPQGLNYCTALLAKKIVRQGDLLVSSNAEAAFPLAAVTVALCSQFPDFGKLLEAYFHRFCPYLVPMMLPQKEGQTDKEFYLSRGYTYSEEDDVEKQDKFLKRMSGIFRLHCAIWITKTPRFINASNPYGFCYAWQWLASFINLKAEPDISATLIHDFFTVCGSEFLKNYKKQGIKIIQVLATDYLKILQNIDEGGPKSRFEVFLQNVIKTGHIPPPNGLLSPNTW</sequence>
<organism evidence="15 16">
    <name type="scientific">Bicyclus anynana</name>
    <name type="common">Squinting bush brown butterfly</name>
    <dbReference type="NCBI Taxonomy" id="110368"/>
    <lineage>
        <taxon>Eukaryota</taxon>
        <taxon>Metazoa</taxon>
        <taxon>Ecdysozoa</taxon>
        <taxon>Arthropoda</taxon>
        <taxon>Hexapoda</taxon>
        <taxon>Insecta</taxon>
        <taxon>Pterygota</taxon>
        <taxon>Neoptera</taxon>
        <taxon>Endopterygota</taxon>
        <taxon>Lepidoptera</taxon>
        <taxon>Glossata</taxon>
        <taxon>Ditrysia</taxon>
        <taxon>Papilionoidea</taxon>
        <taxon>Nymphalidae</taxon>
        <taxon>Satyrinae</taxon>
        <taxon>Satyrini</taxon>
        <taxon>Mycalesina</taxon>
        <taxon>Bicyclus</taxon>
    </lineage>
</organism>
<evidence type="ECO:0000256" key="1">
    <source>
        <dbReference type="ARBA" id="ARBA00004567"/>
    </source>
</evidence>
<evidence type="ECO:0000313" key="15">
    <source>
        <dbReference type="Proteomes" id="UP001652582"/>
    </source>
</evidence>
<dbReference type="GO" id="GO:0016973">
    <property type="term" value="P:poly(A)+ mRNA export from nucleus"/>
    <property type="evidence" value="ECO:0007669"/>
    <property type="project" value="InterPro"/>
</dbReference>
<dbReference type="OrthoDB" id="420884at2759"/>
<keyword evidence="8" id="KW-0539">Nucleus</keyword>
<evidence type="ECO:0000256" key="5">
    <source>
        <dbReference type="ARBA" id="ARBA00022927"/>
    </source>
</evidence>
<dbReference type="Gene3D" id="1.25.40.510">
    <property type="entry name" value="GLE1-like"/>
    <property type="match status" value="1"/>
</dbReference>
<evidence type="ECO:0000256" key="6">
    <source>
        <dbReference type="ARBA" id="ARBA00023010"/>
    </source>
</evidence>
<evidence type="ECO:0000256" key="10">
    <source>
        <dbReference type="ARBA" id="ARBA00026227"/>
    </source>
</evidence>
<dbReference type="GO" id="GO:0044614">
    <property type="term" value="C:nuclear pore cytoplasmic filaments"/>
    <property type="evidence" value="ECO:0007669"/>
    <property type="project" value="TreeGrafter"/>
</dbReference>
<evidence type="ECO:0000256" key="11">
    <source>
        <dbReference type="ARBA" id="ARBA00029983"/>
    </source>
</evidence>
<dbReference type="GO" id="GO:0000822">
    <property type="term" value="F:inositol hexakisphosphate binding"/>
    <property type="evidence" value="ECO:0007669"/>
    <property type="project" value="TreeGrafter"/>
</dbReference>
<reference evidence="16" key="1">
    <citation type="submission" date="2025-08" db="UniProtKB">
        <authorList>
            <consortium name="RefSeq"/>
        </authorList>
    </citation>
    <scope>IDENTIFICATION</scope>
</reference>
<keyword evidence="5" id="KW-0653">Protein transport</keyword>
<name>A0A6J1MKC7_BICAN</name>
<protein>
    <recommendedName>
        <fullName evidence="10">mRNA export factor GLE1</fullName>
    </recommendedName>
    <alternativeName>
        <fullName evidence="12">GLE1 RNA export mediator</fullName>
    </alternativeName>
    <alternativeName>
        <fullName evidence="11">Nucleoporin GLE1</fullName>
    </alternativeName>
</protein>
<dbReference type="Proteomes" id="UP001652582">
    <property type="component" value="Chromosome 21"/>
</dbReference>
<dbReference type="GO" id="GO:0031369">
    <property type="term" value="F:translation initiation factor binding"/>
    <property type="evidence" value="ECO:0007669"/>
    <property type="project" value="TreeGrafter"/>
</dbReference>
<dbReference type="GO" id="GO:0005737">
    <property type="term" value="C:cytoplasm"/>
    <property type="evidence" value="ECO:0007669"/>
    <property type="project" value="TreeGrafter"/>
</dbReference>
<evidence type="ECO:0000256" key="13">
    <source>
        <dbReference type="SAM" id="Coils"/>
    </source>
</evidence>
<evidence type="ECO:0000256" key="9">
    <source>
        <dbReference type="ARBA" id="ARBA00024680"/>
    </source>
</evidence>
<keyword evidence="15" id="KW-1185">Reference proteome</keyword>
<feature type="coiled-coil region" evidence="13">
    <location>
        <begin position="275"/>
        <end position="305"/>
    </location>
</feature>
<evidence type="ECO:0000256" key="14">
    <source>
        <dbReference type="SAM" id="MobiDB-lite"/>
    </source>
</evidence>
<dbReference type="KEGG" id="bany:112044359"/>
<dbReference type="PANTHER" id="PTHR12960">
    <property type="entry name" value="GLE-1-RELATED"/>
    <property type="match status" value="1"/>
</dbReference>
<keyword evidence="7" id="KW-0906">Nuclear pore complex</keyword>
<evidence type="ECO:0000256" key="3">
    <source>
        <dbReference type="ARBA" id="ARBA00022448"/>
    </source>
</evidence>
<evidence type="ECO:0000256" key="4">
    <source>
        <dbReference type="ARBA" id="ARBA00022816"/>
    </source>
</evidence>
<dbReference type="PANTHER" id="PTHR12960:SF0">
    <property type="entry name" value="MRNA EXPORT FACTOR GLE1"/>
    <property type="match status" value="1"/>
</dbReference>
<dbReference type="InterPro" id="IPR038506">
    <property type="entry name" value="GLE1-like_sf"/>
</dbReference>
<keyword evidence="4" id="KW-0509">mRNA transport</keyword>
<dbReference type="GO" id="GO:0015031">
    <property type="term" value="P:protein transport"/>
    <property type="evidence" value="ECO:0007669"/>
    <property type="project" value="UniProtKB-KW"/>
</dbReference>
<evidence type="ECO:0000256" key="7">
    <source>
        <dbReference type="ARBA" id="ARBA00023132"/>
    </source>
</evidence>
<comment type="function">
    <text evidence="9">Required for the export of mRNAs containing poly(A) tails from the nucleus into the cytoplasm. May be involved in the terminal step of the mRNA transport through the nuclear pore complex (NPC).</text>
</comment>
<dbReference type="RefSeq" id="XP_023935950.1">
    <property type="nucleotide sequence ID" value="XM_024080182.2"/>
</dbReference>
<dbReference type="GeneID" id="112044359"/>
<evidence type="ECO:0000313" key="16">
    <source>
        <dbReference type="RefSeq" id="XP_023935950.1"/>
    </source>
</evidence>
<keyword evidence="6" id="KW-0811">Translocation</keyword>
<dbReference type="GO" id="GO:0005543">
    <property type="term" value="F:phospholipid binding"/>
    <property type="evidence" value="ECO:0007669"/>
    <property type="project" value="TreeGrafter"/>
</dbReference>
<gene>
    <name evidence="16" type="primary">LOC112044359</name>
</gene>
<evidence type="ECO:0000256" key="12">
    <source>
        <dbReference type="ARBA" id="ARBA00030897"/>
    </source>
</evidence>